<proteinExistence type="predicted"/>
<name>A0A402D714_9BACT</name>
<protein>
    <submittedName>
        <fullName evidence="1">Uncharacterized protein</fullName>
    </submittedName>
</protein>
<sequence length="100" mass="10229">MNGRQLGVLCAGVAILGALLLFPPFAMTPNLGEFLKSQFAGLVGAPAPQPQPLVQYGFLFAPPAGSEGVDWARAWPPMAFVAAATGVLVAALGRKPVAAQ</sequence>
<dbReference type="KEGG" id="ccot:CCAX7_17970"/>
<organism evidence="1 2">
    <name type="scientific">Capsulimonas corticalis</name>
    <dbReference type="NCBI Taxonomy" id="2219043"/>
    <lineage>
        <taxon>Bacteria</taxon>
        <taxon>Bacillati</taxon>
        <taxon>Armatimonadota</taxon>
        <taxon>Armatimonadia</taxon>
        <taxon>Capsulimonadales</taxon>
        <taxon>Capsulimonadaceae</taxon>
        <taxon>Capsulimonas</taxon>
    </lineage>
</organism>
<dbReference type="RefSeq" id="WP_119325245.1">
    <property type="nucleotide sequence ID" value="NZ_AP025739.1"/>
</dbReference>
<reference evidence="1 2" key="1">
    <citation type="journal article" date="2019" name="Int. J. Syst. Evol. Microbiol.">
        <title>Capsulimonas corticalis gen. nov., sp. nov., an aerobic capsulated bacterium, of a novel bacterial order, Capsulimonadales ord. nov., of the class Armatimonadia of the phylum Armatimonadetes.</title>
        <authorList>
            <person name="Li J."/>
            <person name="Kudo C."/>
            <person name="Tonouchi A."/>
        </authorList>
    </citation>
    <scope>NUCLEOTIDE SEQUENCE [LARGE SCALE GENOMIC DNA]</scope>
    <source>
        <strain evidence="1 2">AX-7</strain>
    </source>
</reference>
<accession>A0A402D714</accession>
<keyword evidence="2" id="KW-1185">Reference proteome</keyword>
<dbReference type="EMBL" id="AP025739">
    <property type="protein sequence ID" value="BDI29746.1"/>
    <property type="molecule type" value="Genomic_DNA"/>
</dbReference>
<dbReference type="AlphaFoldDB" id="A0A402D714"/>
<evidence type="ECO:0000313" key="1">
    <source>
        <dbReference type="EMBL" id="BDI29746.1"/>
    </source>
</evidence>
<gene>
    <name evidence="1" type="ORF">CCAX7_17970</name>
</gene>
<dbReference type="Proteomes" id="UP000287394">
    <property type="component" value="Chromosome"/>
</dbReference>
<evidence type="ECO:0000313" key="2">
    <source>
        <dbReference type="Proteomes" id="UP000287394"/>
    </source>
</evidence>